<evidence type="ECO:0000256" key="2">
    <source>
        <dbReference type="ARBA" id="ARBA00022679"/>
    </source>
</evidence>
<evidence type="ECO:0000313" key="14">
    <source>
        <dbReference type="EMBL" id="KOS17599.1"/>
    </source>
</evidence>
<keyword evidence="7" id="KW-0804">Transcription</keyword>
<dbReference type="GO" id="GO:0005634">
    <property type="term" value="C:nucleus"/>
    <property type="evidence" value="ECO:0007669"/>
    <property type="project" value="UniProtKB-SubCell"/>
</dbReference>
<feature type="compositionally biased region" description="Basic and acidic residues" evidence="12">
    <location>
        <begin position="68"/>
        <end position="91"/>
    </location>
</feature>
<evidence type="ECO:0000259" key="13">
    <source>
        <dbReference type="PROSITE" id="PS51726"/>
    </source>
</evidence>
<evidence type="ECO:0000256" key="5">
    <source>
        <dbReference type="ARBA" id="ARBA00022833"/>
    </source>
</evidence>
<proteinExistence type="predicted"/>
<evidence type="ECO:0000256" key="9">
    <source>
        <dbReference type="ARBA" id="ARBA00023315"/>
    </source>
</evidence>
<feature type="compositionally biased region" description="Basic and acidic residues" evidence="12">
    <location>
        <begin position="453"/>
        <end position="471"/>
    </location>
</feature>
<dbReference type="PANTHER" id="PTHR10615">
    <property type="entry name" value="HISTONE ACETYLTRANSFERASE"/>
    <property type="match status" value="1"/>
</dbReference>
<dbReference type="GO" id="GO:0035267">
    <property type="term" value="C:NuA4 histone acetyltransferase complex"/>
    <property type="evidence" value="ECO:0007669"/>
    <property type="project" value="TreeGrafter"/>
</dbReference>
<name>A0A0M9VSD0_ESCWE</name>
<comment type="subcellular location">
    <subcellularLocation>
        <location evidence="1">Nucleus</location>
    </subcellularLocation>
</comment>
<dbReference type="SUPFAM" id="SSF55729">
    <property type="entry name" value="Acyl-CoA N-acyltransferases (Nat)"/>
    <property type="match status" value="1"/>
</dbReference>
<feature type="region of interest" description="Disordered" evidence="12">
    <location>
        <begin position="65"/>
        <end position="91"/>
    </location>
</feature>
<dbReference type="OrthoDB" id="787137at2759"/>
<keyword evidence="9" id="KW-0012">Acyltransferase</keyword>
<evidence type="ECO:0000256" key="1">
    <source>
        <dbReference type="ARBA" id="ARBA00004123"/>
    </source>
</evidence>
<keyword evidence="6" id="KW-0805">Transcription regulation</keyword>
<dbReference type="GO" id="GO:0006355">
    <property type="term" value="P:regulation of DNA-templated transcription"/>
    <property type="evidence" value="ECO:0007669"/>
    <property type="project" value="InterPro"/>
</dbReference>
<comment type="caution">
    <text evidence="14">The sequence shown here is derived from an EMBL/GenBank/DDBJ whole genome shotgun (WGS) entry which is preliminary data.</text>
</comment>
<dbReference type="Proteomes" id="UP000053831">
    <property type="component" value="Unassembled WGS sequence"/>
</dbReference>
<dbReference type="PROSITE" id="PS51726">
    <property type="entry name" value="MYST_HAT"/>
    <property type="match status" value="1"/>
</dbReference>
<dbReference type="InterPro" id="IPR016181">
    <property type="entry name" value="Acyl_CoA_acyltransferase"/>
</dbReference>
<feature type="domain" description="MYST-type HAT" evidence="13">
    <location>
        <begin position="32"/>
        <end position="432"/>
    </location>
</feature>
<evidence type="ECO:0000256" key="11">
    <source>
        <dbReference type="PIRSR" id="PIRSR602717-51"/>
    </source>
</evidence>
<dbReference type="STRING" id="150374.A0A0M9VSD0"/>
<dbReference type="InterPro" id="IPR002717">
    <property type="entry name" value="HAT_MYST-type"/>
</dbReference>
<keyword evidence="15" id="KW-1185">Reference proteome</keyword>
<reference evidence="14 15" key="1">
    <citation type="submission" date="2015-07" db="EMBL/GenBank/DDBJ databases">
        <title>The genome of the fungus Escovopsis weberi, a specialized disease agent of ant agriculture.</title>
        <authorList>
            <person name="de Man T.J."/>
            <person name="Stajich J.E."/>
            <person name="Kubicek C.P."/>
            <person name="Chenthamara K."/>
            <person name="Atanasova L."/>
            <person name="Druzhinina I.S."/>
            <person name="Birnbaum S."/>
            <person name="Barribeau S.M."/>
            <person name="Teiling C."/>
            <person name="Suen G."/>
            <person name="Currie C."/>
            <person name="Gerardo N.M."/>
        </authorList>
    </citation>
    <scope>NUCLEOTIDE SEQUENCE [LARGE SCALE GENOMIC DNA]</scope>
</reference>
<evidence type="ECO:0000256" key="4">
    <source>
        <dbReference type="ARBA" id="ARBA00022771"/>
    </source>
</evidence>
<dbReference type="Pfam" id="PF01853">
    <property type="entry name" value="MOZ_SAS"/>
    <property type="match status" value="1"/>
</dbReference>
<evidence type="ECO:0000313" key="15">
    <source>
        <dbReference type="Proteomes" id="UP000053831"/>
    </source>
</evidence>
<dbReference type="GO" id="GO:0046972">
    <property type="term" value="F:histone H4K16 acetyltransferase activity"/>
    <property type="evidence" value="ECO:0007669"/>
    <property type="project" value="TreeGrafter"/>
</dbReference>
<dbReference type="InterPro" id="IPR050603">
    <property type="entry name" value="MYST_HAT"/>
</dbReference>
<dbReference type="GO" id="GO:0008270">
    <property type="term" value="F:zinc ion binding"/>
    <property type="evidence" value="ECO:0007669"/>
    <property type="project" value="UniProtKB-KW"/>
</dbReference>
<accession>A0A0M9VSD0</accession>
<dbReference type="EMBL" id="LGSR01000022">
    <property type="protein sequence ID" value="KOS17599.1"/>
    <property type="molecule type" value="Genomic_DNA"/>
</dbReference>
<feature type="region of interest" description="Disordered" evidence="12">
    <location>
        <begin position="419"/>
        <end position="474"/>
    </location>
</feature>
<feature type="region of interest" description="Disordered" evidence="12">
    <location>
        <begin position="508"/>
        <end position="534"/>
    </location>
</feature>
<comment type="function">
    <text evidence="10">Catalytic component of the NuA4 histone acetyltransferase (HAT) complex which is involved in epigenetic transcriptional activation of selected genes principally by acetylation of nucleosomal histones H4, H3, H2B, H2A and H2A variant H2A.Z. Acetylates histone H4 to form H4K5ac, H4K8ac, H4K12ac and H4K16ac, histone H3 to form H3K14ac, and histone H2A to form H2AK4ac and H2AK7ac. The NuA4 complex is involved in the DNA damage response and is required for chromosome segregation. The NuA4 complex plays a direct role in repair of DNA double-strand breaks (DSBs) through homologous recombination. Recruitment to promoters depends on H3K4me. Also acetylates non-histone proteins. In addition to protein acetyltransferase, can use different acyl-CoA substrates, such as 2-hydroxyisobutanoyl-CoA (2-hydroxyisobutyryl-CoA) or (2E)-butenoyl-CoA (crotonyl-CoA), and is able to mediate protein 2-hydroxyisobutyrylation and crotonylation, respectively.</text>
</comment>
<feature type="active site" description="Proton donor/acceptor" evidence="11">
    <location>
        <position position="298"/>
    </location>
</feature>
<feature type="compositionally biased region" description="Basic and acidic residues" evidence="12">
    <location>
        <begin position="26"/>
        <end position="35"/>
    </location>
</feature>
<dbReference type="AlphaFoldDB" id="A0A0M9VSD0"/>
<keyword evidence="8" id="KW-0539">Nucleus</keyword>
<keyword evidence="4" id="KW-0863">Zinc-finger</keyword>
<evidence type="ECO:0000256" key="6">
    <source>
        <dbReference type="ARBA" id="ARBA00023015"/>
    </source>
</evidence>
<dbReference type="Gene3D" id="3.40.630.30">
    <property type="match status" value="1"/>
</dbReference>
<evidence type="ECO:0000256" key="10">
    <source>
        <dbReference type="ARBA" id="ARBA00045805"/>
    </source>
</evidence>
<keyword evidence="2" id="KW-0808">Transferase</keyword>
<gene>
    <name evidence="14" type="ORF">ESCO_002815</name>
</gene>
<organism evidence="14 15">
    <name type="scientific">Escovopsis weberi</name>
    <dbReference type="NCBI Taxonomy" id="150374"/>
    <lineage>
        <taxon>Eukaryota</taxon>
        <taxon>Fungi</taxon>
        <taxon>Dikarya</taxon>
        <taxon>Ascomycota</taxon>
        <taxon>Pezizomycotina</taxon>
        <taxon>Sordariomycetes</taxon>
        <taxon>Hypocreomycetidae</taxon>
        <taxon>Hypocreales</taxon>
        <taxon>Hypocreaceae</taxon>
        <taxon>Escovopsis</taxon>
    </lineage>
</organism>
<dbReference type="FunFam" id="3.40.630.30:FF:000067">
    <property type="entry name" value="Histone acetyltransferase"/>
    <property type="match status" value="1"/>
</dbReference>
<keyword evidence="5" id="KW-0862">Zinc</keyword>
<protein>
    <submittedName>
        <fullName evidence="14">Males-absent on the first protein</fullName>
    </submittedName>
</protein>
<evidence type="ECO:0000256" key="8">
    <source>
        <dbReference type="ARBA" id="ARBA00023242"/>
    </source>
</evidence>
<feature type="region of interest" description="Disordered" evidence="12">
    <location>
        <begin position="354"/>
        <end position="386"/>
    </location>
</feature>
<keyword evidence="3" id="KW-0479">Metal-binding</keyword>
<feature type="region of interest" description="Disordered" evidence="12">
    <location>
        <begin position="1"/>
        <end position="35"/>
    </location>
</feature>
<evidence type="ECO:0000256" key="7">
    <source>
        <dbReference type="ARBA" id="ARBA00023163"/>
    </source>
</evidence>
<sequence length="534" mass="58890">MGSFAGRKPSDLVAPEITYHPPTLPRSDRTPRPDRNIDKVVLGNLCFRTWYPSYYGKELLGDAPAQAKDGRDMSSRDPAPKAQSRRDRDQHPPMLERLYVCPSCFKYAKELVAWWGHVKMCQQRRFVPGRKIYTHPRGARMIYVQQDVNKGTGTGLKKRRGEGGARYVEEIIQDEGEWSIWEVDGEKDVLFCQNLSLFAKLFLDNKSVFFDVTGFNYFLLVYTPAPAKADPAAPASAPPPAPIPQITGFFSKEKMSWDNNNLACILIFPPWQRKGLGALLMGASYEISRREGIMGGPEKPLSDLGRKSYKQFWSGEIARWLFSLSASANSPRMNMNSNFSSNVNSNVISNASSIASSNVNGGHQHGPDESPGGGGGSSSSSSSSSVLEVVVDVEDCSRATWISPEDCLATLREMGLLEDIGLGPGKPERDDPPQGFDGEDDMGRAAAAAVAGEADRDRDSNRDRSASKKEAGLPVPRVRIDMEALRLYVDGNKIKLDRACDPNGFVEGYAMKKRRQKRAAADEDAEGSSDKHRI</sequence>
<dbReference type="Gene3D" id="3.30.60.60">
    <property type="entry name" value="N-acetyl transferase-like"/>
    <property type="match status" value="1"/>
</dbReference>
<evidence type="ECO:0000256" key="12">
    <source>
        <dbReference type="SAM" id="MobiDB-lite"/>
    </source>
</evidence>
<dbReference type="PANTHER" id="PTHR10615:SF219">
    <property type="entry name" value="HISTONE ACETYLTRANSFERASE KAT5"/>
    <property type="match status" value="1"/>
</dbReference>
<evidence type="ECO:0000256" key="3">
    <source>
        <dbReference type="ARBA" id="ARBA00022723"/>
    </source>
</evidence>